<dbReference type="AlphaFoldDB" id="A0A0L6UW41"/>
<protein>
    <submittedName>
        <fullName evidence="1">Uncharacterized protein</fullName>
    </submittedName>
</protein>
<proteinExistence type="predicted"/>
<evidence type="ECO:0000313" key="1">
    <source>
        <dbReference type="EMBL" id="KNZ52748.1"/>
    </source>
</evidence>
<name>A0A0L6UW41_9BASI</name>
<dbReference type="Proteomes" id="UP000037035">
    <property type="component" value="Unassembled WGS sequence"/>
</dbReference>
<dbReference type="VEuPathDB" id="FungiDB:VP01_3461g3"/>
<comment type="caution">
    <text evidence="1">The sequence shown here is derived from an EMBL/GenBank/DDBJ whole genome shotgun (WGS) entry which is preliminary data.</text>
</comment>
<keyword evidence="2" id="KW-1185">Reference proteome</keyword>
<accession>A0A0L6UW41</accession>
<dbReference type="OrthoDB" id="2504515at2759"/>
<evidence type="ECO:0000313" key="2">
    <source>
        <dbReference type="Proteomes" id="UP000037035"/>
    </source>
</evidence>
<sequence>MTDTKSLPILTATNFSSCKIKVRGYCMQHGLSHHLSVSTPPTNPAKLEIYREQRIKVAGILHQTIGDTNYTRFVTTANEEDPASIWKALINYYESNSVQNQSMIYQSMAAVGLIIGEPKNANIKESLVAETILHKLPSEFQPTKQLLFEKRPLTITMIKAALDSKH</sequence>
<organism evidence="1 2">
    <name type="scientific">Puccinia sorghi</name>
    <dbReference type="NCBI Taxonomy" id="27349"/>
    <lineage>
        <taxon>Eukaryota</taxon>
        <taxon>Fungi</taxon>
        <taxon>Dikarya</taxon>
        <taxon>Basidiomycota</taxon>
        <taxon>Pucciniomycotina</taxon>
        <taxon>Pucciniomycetes</taxon>
        <taxon>Pucciniales</taxon>
        <taxon>Pucciniaceae</taxon>
        <taxon>Puccinia</taxon>
    </lineage>
</organism>
<reference evidence="1 2" key="1">
    <citation type="submission" date="2015-08" db="EMBL/GenBank/DDBJ databases">
        <title>Next Generation Sequencing and Analysis of the Genome of Puccinia sorghi L Schw, the Causal Agent of Maize Common Rust.</title>
        <authorList>
            <person name="Rochi L."/>
            <person name="Burguener G."/>
            <person name="Darino M."/>
            <person name="Turjanski A."/>
            <person name="Kreff E."/>
            <person name="Dieguez M.J."/>
            <person name="Sacco F."/>
        </authorList>
    </citation>
    <scope>NUCLEOTIDE SEQUENCE [LARGE SCALE GENOMIC DNA]</scope>
    <source>
        <strain evidence="1 2">RO10H11247</strain>
    </source>
</reference>
<dbReference type="EMBL" id="LAVV01008459">
    <property type="protein sequence ID" value="KNZ52748.1"/>
    <property type="molecule type" value="Genomic_DNA"/>
</dbReference>
<gene>
    <name evidence="1" type="ORF">VP01_3461g3</name>
</gene>